<protein>
    <submittedName>
        <fullName evidence="2">GyrI-like domain-containing protein</fullName>
    </submittedName>
</protein>
<dbReference type="InterPro" id="IPR010499">
    <property type="entry name" value="AraC_E-bd"/>
</dbReference>
<dbReference type="RefSeq" id="WP_252464826.1">
    <property type="nucleotide sequence ID" value="NZ_JALBWM010000010.1"/>
</dbReference>
<dbReference type="InterPro" id="IPR029441">
    <property type="entry name" value="Cass2"/>
</dbReference>
<reference evidence="2" key="1">
    <citation type="journal article" date="2022" name="Arch. Microbiol.">
        <title>Microbulbifer okhotskensis sp. nov., isolated from a deep bottom sediment of the Okhotsk Sea.</title>
        <authorList>
            <person name="Romanenko L."/>
            <person name="Kurilenko V."/>
            <person name="Otstavnykh N."/>
            <person name="Velansky P."/>
            <person name="Isaeva M."/>
            <person name="Mikhailov V."/>
        </authorList>
    </citation>
    <scope>NUCLEOTIDE SEQUENCE</scope>
    <source>
        <strain evidence="2">OS29</strain>
    </source>
</reference>
<dbReference type="InterPro" id="IPR011256">
    <property type="entry name" value="Reg_factor_effector_dom_sf"/>
</dbReference>
<dbReference type="PANTHER" id="PTHR36444:SF2">
    <property type="entry name" value="TRANSCRIPTIONAL REGULATOR PROTEIN YOBU-RELATED"/>
    <property type="match status" value="1"/>
</dbReference>
<dbReference type="InterPro" id="IPR053182">
    <property type="entry name" value="YobU-like_regulator"/>
</dbReference>
<dbReference type="Gene3D" id="3.20.80.10">
    <property type="entry name" value="Regulatory factor, effector binding domain"/>
    <property type="match status" value="1"/>
</dbReference>
<comment type="caution">
    <text evidence="2">The sequence shown here is derived from an EMBL/GenBank/DDBJ whole genome shotgun (WGS) entry which is preliminary data.</text>
</comment>
<dbReference type="AlphaFoldDB" id="A0A9X2EKS8"/>
<organism evidence="2 3">
    <name type="scientific">Microbulbifer okhotskensis</name>
    <dbReference type="NCBI Taxonomy" id="2926617"/>
    <lineage>
        <taxon>Bacteria</taxon>
        <taxon>Pseudomonadati</taxon>
        <taxon>Pseudomonadota</taxon>
        <taxon>Gammaproteobacteria</taxon>
        <taxon>Cellvibrionales</taxon>
        <taxon>Microbulbiferaceae</taxon>
        <taxon>Microbulbifer</taxon>
    </lineage>
</organism>
<evidence type="ECO:0000313" key="3">
    <source>
        <dbReference type="Proteomes" id="UP001139028"/>
    </source>
</evidence>
<dbReference type="Pfam" id="PF14526">
    <property type="entry name" value="Cass2"/>
    <property type="match status" value="1"/>
</dbReference>
<feature type="domain" description="AraC effector-binding" evidence="1">
    <location>
        <begin position="3"/>
        <end position="153"/>
    </location>
</feature>
<evidence type="ECO:0000259" key="1">
    <source>
        <dbReference type="SMART" id="SM00871"/>
    </source>
</evidence>
<dbReference type="SMART" id="SM00871">
    <property type="entry name" value="AraC_E_bind"/>
    <property type="match status" value="1"/>
</dbReference>
<name>A0A9X2EKS8_9GAMM</name>
<gene>
    <name evidence="2" type="ORF">MO867_03970</name>
</gene>
<sequence length="153" mass="17001">MAENMGITEIEGFDLVGFCTRTKNANEADSSSAKIAPLWGRFSSEAAPQLRGNPQVYGVYTNYESDHTGFFDVYACSDMLSTDMSEDFKEVQVKPGKYLVFSANGDMPQIAIDLWGEIWSYFSAGDCPHQRAYTTDFEQYIGGNEVQIAISVQ</sequence>
<proteinExistence type="predicted"/>
<keyword evidence="3" id="KW-1185">Reference proteome</keyword>
<dbReference type="SUPFAM" id="SSF55136">
    <property type="entry name" value="Probable bacterial effector-binding domain"/>
    <property type="match status" value="1"/>
</dbReference>
<accession>A0A9X2EKS8</accession>
<dbReference type="Proteomes" id="UP001139028">
    <property type="component" value="Unassembled WGS sequence"/>
</dbReference>
<evidence type="ECO:0000313" key="2">
    <source>
        <dbReference type="EMBL" id="MCO1333491.1"/>
    </source>
</evidence>
<dbReference type="EMBL" id="JALBWM010000010">
    <property type="protein sequence ID" value="MCO1333491.1"/>
    <property type="molecule type" value="Genomic_DNA"/>
</dbReference>
<dbReference type="PANTHER" id="PTHR36444">
    <property type="entry name" value="TRANSCRIPTIONAL REGULATOR PROTEIN YOBU-RELATED"/>
    <property type="match status" value="1"/>
</dbReference>